<dbReference type="GeneID" id="80915343"/>
<dbReference type="RefSeq" id="XP_056065842.1">
    <property type="nucleotide sequence ID" value="XM_056220539.1"/>
</dbReference>
<name>A0A9W9C6R0_9PLEO</name>
<comment type="caution">
    <text evidence="2">The sequence shown here is derived from an EMBL/GenBank/DDBJ whole genome shotgun (WGS) entry which is preliminary data.</text>
</comment>
<accession>A0A9W9C6R0</accession>
<feature type="compositionally biased region" description="Polar residues" evidence="1">
    <location>
        <begin position="178"/>
        <end position="196"/>
    </location>
</feature>
<evidence type="ECO:0000313" key="3">
    <source>
        <dbReference type="Proteomes" id="UP001140513"/>
    </source>
</evidence>
<dbReference type="AlphaFoldDB" id="A0A9W9C6R0"/>
<reference evidence="2" key="1">
    <citation type="submission" date="2022-10" db="EMBL/GenBank/DDBJ databases">
        <title>Tapping the CABI collections for fungal endophytes: first genome assemblies for Collariella, Neodidymelliopsis, Ascochyta clinopodiicola, Didymella pomorum, Didymosphaeria variabile, Neocosmospora piperis and Neocucurbitaria cava.</title>
        <authorList>
            <person name="Hill R."/>
        </authorList>
    </citation>
    <scope>NUCLEOTIDE SEQUENCE</scope>
    <source>
        <strain evidence="2">IMI 356815</strain>
    </source>
</reference>
<dbReference type="Proteomes" id="UP001140513">
    <property type="component" value="Unassembled WGS sequence"/>
</dbReference>
<proteinExistence type="predicted"/>
<gene>
    <name evidence="2" type="ORF">N0V89_011813</name>
</gene>
<organism evidence="2 3">
    <name type="scientific">Didymosphaeria variabile</name>
    <dbReference type="NCBI Taxonomy" id="1932322"/>
    <lineage>
        <taxon>Eukaryota</taxon>
        <taxon>Fungi</taxon>
        <taxon>Dikarya</taxon>
        <taxon>Ascomycota</taxon>
        <taxon>Pezizomycotina</taxon>
        <taxon>Dothideomycetes</taxon>
        <taxon>Pleosporomycetidae</taxon>
        <taxon>Pleosporales</taxon>
        <taxon>Massarineae</taxon>
        <taxon>Didymosphaeriaceae</taxon>
        <taxon>Didymosphaeria</taxon>
    </lineage>
</organism>
<feature type="region of interest" description="Disordered" evidence="1">
    <location>
        <begin position="166"/>
        <end position="207"/>
    </location>
</feature>
<protein>
    <submittedName>
        <fullName evidence="2">Uncharacterized protein</fullName>
    </submittedName>
</protein>
<sequence>MGSFPSFLRNVGSSFENLVTDRDINSVSDLALRCLSACIPYAAWHAARSAFDLLDDYSRANWGIGLDGPWCIVGLLLDAVLAPLLAPEHSVLRLASFLLSLNLLEGSFPSRTQPWHFVGILEIGLLTHWMQLKARDEEIAELEERLQHEIEMLSAGGAGSVPATPRACYPPGAPRSRANGSALTTHMLTSPRSSLPPQDLRCQFPSR</sequence>
<dbReference type="EMBL" id="JAPEUX010000009">
    <property type="protein sequence ID" value="KAJ4345678.1"/>
    <property type="molecule type" value="Genomic_DNA"/>
</dbReference>
<evidence type="ECO:0000313" key="2">
    <source>
        <dbReference type="EMBL" id="KAJ4345678.1"/>
    </source>
</evidence>
<evidence type="ECO:0000256" key="1">
    <source>
        <dbReference type="SAM" id="MobiDB-lite"/>
    </source>
</evidence>
<keyword evidence="3" id="KW-1185">Reference proteome</keyword>